<keyword evidence="4 6" id="KW-0472">Membrane</keyword>
<dbReference type="EMBL" id="AMQM01007878">
    <property type="status" value="NOT_ANNOTATED_CDS"/>
    <property type="molecule type" value="Genomic_DNA"/>
</dbReference>
<keyword evidence="3 6" id="KW-1133">Transmembrane helix</keyword>
<feature type="region of interest" description="Disordered" evidence="5">
    <location>
        <begin position="816"/>
        <end position="844"/>
    </location>
</feature>
<dbReference type="CDD" id="cd07042">
    <property type="entry name" value="STAS_SulP_like_sulfate_transporter"/>
    <property type="match status" value="1"/>
</dbReference>
<dbReference type="GeneID" id="20213028"/>
<dbReference type="EMBL" id="KB097680">
    <property type="protein sequence ID" value="ESN91990.1"/>
    <property type="molecule type" value="Genomic_DNA"/>
</dbReference>
<evidence type="ECO:0000313" key="8">
    <source>
        <dbReference type="EMBL" id="ESN91990.1"/>
    </source>
</evidence>
<dbReference type="GO" id="GO:0015106">
    <property type="term" value="F:bicarbonate transmembrane transporter activity"/>
    <property type="evidence" value="ECO:0000318"/>
    <property type="project" value="GO_Central"/>
</dbReference>
<dbReference type="PANTHER" id="PTHR11814">
    <property type="entry name" value="SULFATE TRANSPORTER"/>
    <property type="match status" value="1"/>
</dbReference>
<dbReference type="AlphaFoldDB" id="T1FW32"/>
<evidence type="ECO:0000313" key="10">
    <source>
        <dbReference type="Proteomes" id="UP000015101"/>
    </source>
</evidence>
<keyword evidence="2 6" id="KW-0812">Transmembrane</keyword>
<dbReference type="OMA" id="HIIANDD"/>
<feature type="transmembrane region" description="Helical" evidence="6">
    <location>
        <begin position="122"/>
        <end position="145"/>
    </location>
</feature>
<evidence type="ECO:0000259" key="7">
    <source>
        <dbReference type="PROSITE" id="PS50801"/>
    </source>
</evidence>
<dbReference type="Pfam" id="PF00916">
    <property type="entry name" value="Sulfate_transp"/>
    <property type="match status" value="1"/>
</dbReference>
<keyword evidence="10" id="KW-1185">Reference proteome</keyword>
<feature type="transmembrane region" description="Helical" evidence="6">
    <location>
        <begin position="217"/>
        <end position="235"/>
    </location>
</feature>
<dbReference type="InterPro" id="IPR002645">
    <property type="entry name" value="STAS_dom"/>
</dbReference>
<dbReference type="SUPFAM" id="SSF52091">
    <property type="entry name" value="SpoIIaa-like"/>
    <property type="match status" value="1"/>
</dbReference>
<comment type="subcellular location">
    <subcellularLocation>
        <location evidence="1">Membrane</location>
        <topology evidence="1">Multi-pass membrane protein</topology>
    </subcellularLocation>
</comment>
<dbReference type="GO" id="GO:1902358">
    <property type="term" value="P:sulfate transmembrane transport"/>
    <property type="evidence" value="ECO:0000318"/>
    <property type="project" value="GO_Central"/>
</dbReference>
<dbReference type="HOGENOM" id="CLU_003182_9_2_1"/>
<organism evidence="9 10">
    <name type="scientific">Helobdella robusta</name>
    <name type="common">Californian leech</name>
    <dbReference type="NCBI Taxonomy" id="6412"/>
    <lineage>
        <taxon>Eukaryota</taxon>
        <taxon>Metazoa</taxon>
        <taxon>Spiralia</taxon>
        <taxon>Lophotrochozoa</taxon>
        <taxon>Annelida</taxon>
        <taxon>Clitellata</taxon>
        <taxon>Hirudinea</taxon>
        <taxon>Rhynchobdellida</taxon>
        <taxon>Glossiphoniidae</taxon>
        <taxon>Helobdella</taxon>
    </lineage>
</organism>
<feature type="compositionally biased region" description="Low complexity" evidence="5">
    <location>
        <begin position="599"/>
        <end position="609"/>
    </location>
</feature>
<reference evidence="10" key="1">
    <citation type="submission" date="2012-12" db="EMBL/GenBank/DDBJ databases">
        <authorList>
            <person name="Hellsten U."/>
            <person name="Grimwood J."/>
            <person name="Chapman J.A."/>
            <person name="Shapiro H."/>
            <person name="Aerts A."/>
            <person name="Otillar R.P."/>
            <person name="Terry A.Y."/>
            <person name="Boore J.L."/>
            <person name="Simakov O."/>
            <person name="Marletaz F."/>
            <person name="Cho S.-J."/>
            <person name="Edsinger-Gonzales E."/>
            <person name="Havlak P."/>
            <person name="Kuo D.-H."/>
            <person name="Larsson T."/>
            <person name="Lv J."/>
            <person name="Arendt D."/>
            <person name="Savage R."/>
            <person name="Osoegawa K."/>
            <person name="de Jong P."/>
            <person name="Lindberg D.R."/>
            <person name="Seaver E.C."/>
            <person name="Weisblat D.A."/>
            <person name="Putnam N.H."/>
            <person name="Grigoriev I.V."/>
            <person name="Rokhsar D.S."/>
        </authorList>
    </citation>
    <scope>NUCLEOTIDE SEQUENCE</scope>
</reference>
<protein>
    <recommendedName>
        <fullName evidence="7">STAS domain-containing protein</fullName>
    </recommendedName>
</protein>
<dbReference type="Proteomes" id="UP000015101">
    <property type="component" value="Unassembled WGS sequence"/>
</dbReference>
<dbReference type="GO" id="GO:0005886">
    <property type="term" value="C:plasma membrane"/>
    <property type="evidence" value="ECO:0000318"/>
    <property type="project" value="GO_Central"/>
</dbReference>
<feature type="transmembrane region" description="Helical" evidence="6">
    <location>
        <begin position="466"/>
        <end position="495"/>
    </location>
</feature>
<dbReference type="CTD" id="20213028"/>
<dbReference type="eggNOG" id="KOG0236">
    <property type="taxonomic scope" value="Eukaryota"/>
</dbReference>
<sequence>MSNENVVNCAGYDDATKSRDVQGGVSVGISIDRPTLTDSQLELVLREEDKIIDGDDDAEAKVACEFPLKKQMCGRERLKEVMTGSFPIVGYMREYKWRQWLLNDVMAGISVGFLHLPQGLGFALLAGVPAVLGLYSSIIPVWLYFVFGSSRHISVGTMAVTALLVGSYVNKFEYGVDRELPLGAGAHNSSGGNFSGDNHIIANDDKRLEQDHQRMNAASLITLTVGCLQLLMWGARMGIMSSYMSRPFVKSFITGAVVHIIANQLPFQLGYQVKKSSGSFQLPINFYRIMSNISETNVASLVTSIICMAFLLSIKYFSTREVAKKLKFPIPGELITVLAGTLVSYVVGFEGRFDVKIIGIIPEGLPKPHLPSLSLLPSKADSSMLLIIDLLVQALPIAIVCYALNITMAKLMSDKYDYSVDSNQEMLAIGIANTVSPFFGCFVACQAHSRTLVNESCAGKSPLSSFISTLVPLLVISGTGFLFATLPICVLGSVVSASLTPLLISESIEFVALWRVCRRDCVVWVFCFLSTVFINVDVGLVVGIVGSGIAILVETRRGRLMLMRNVTNTELFVEEGFVGAGGFVKGRSAPRTVLKKNKTSTTTTSKINKPVSKNTDGKPINNNNNKNNNQMFEKYNIDKDTAIFRLHGSIIFSNCDTFKEQLLQSIQFTLLSQPKFANKLQISQLLPEPLILSSASPLSSSPLSSSASPEVKQQGEPNRKHAILDFSRVSDIDATGLNIFKNCVRKINNMGVDLSLCCCSRKVKRKLSAGDLFLGQGQDQSQGQSQGQHPHHCQLKLYPSVIDAVLAISCHISNNNSNNNNNHNNNNNNNNINNNNYYNSNNVI</sequence>
<feature type="transmembrane region" description="Helical" evidence="6">
    <location>
        <begin position="298"/>
        <end position="317"/>
    </location>
</feature>
<feature type="transmembrane region" description="Helical" evidence="6">
    <location>
        <begin position="100"/>
        <end position="116"/>
    </location>
</feature>
<feature type="domain" description="STAS" evidence="7">
    <location>
        <begin position="631"/>
        <end position="808"/>
    </location>
</feature>
<dbReference type="GO" id="GO:0015116">
    <property type="term" value="F:sulfate transmembrane transporter activity"/>
    <property type="evidence" value="ECO:0000318"/>
    <property type="project" value="GO_Central"/>
</dbReference>
<dbReference type="GO" id="GO:0019531">
    <property type="term" value="F:oxalate transmembrane transporter activity"/>
    <property type="evidence" value="ECO:0000318"/>
    <property type="project" value="GO_Central"/>
</dbReference>
<evidence type="ECO:0000256" key="6">
    <source>
        <dbReference type="SAM" id="Phobius"/>
    </source>
</evidence>
<evidence type="ECO:0000313" key="9">
    <source>
        <dbReference type="EnsemblMetazoa" id="HelroP194468"/>
    </source>
</evidence>
<dbReference type="STRING" id="6412.T1FW32"/>
<accession>T1FW32</accession>
<dbReference type="KEGG" id="hro:HELRODRAFT_194468"/>
<evidence type="ECO:0000256" key="1">
    <source>
        <dbReference type="ARBA" id="ARBA00004141"/>
    </source>
</evidence>
<dbReference type="FunCoup" id="T1FW32">
    <property type="interactions" value="73"/>
</dbReference>
<dbReference type="InterPro" id="IPR036513">
    <property type="entry name" value="STAS_dom_sf"/>
</dbReference>
<evidence type="ECO:0000256" key="4">
    <source>
        <dbReference type="ARBA" id="ARBA00023136"/>
    </source>
</evidence>
<dbReference type="Pfam" id="PF01740">
    <property type="entry name" value="STAS"/>
    <property type="match status" value="1"/>
</dbReference>
<evidence type="ECO:0000256" key="5">
    <source>
        <dbReference type="SAM" id="MobiDB-lite"/>
    </source>
</evidence>
<dbReference type="OrthoDB" id="288203at2759"/>
<evidence type="ECO:0000256" key="3">
    <source>
        <dbReference type="ARBA" id="ARBA00022989"/>
    </source>
</evidence>
<dbReference type="PROSITE" id="PS50801">
    <property type="entry name" value="STAS"/>
    <property type="match status" value="1"/>
</dbReference>
<dbReference type="InterPro" id="IPR011547">
    <property type="entry name" value="SLC26A/SulP_dom"/>
</dbReference>
<gene>
    <name evidence="9" type="primary">20213028</name>
    <name evidence="8" type="ORF">HELRODRAFT_194468</name>
</gene>
<feature type="transmembrane region" description="Helical" evidence="6">
    <location>
        <begin position="384"/>
        <end position="406"/>
    </location>
</feature>
<feature type="region of interest" description="Disordered" evidence="5">
    <location>
        <begin position="596"/>
        <end position="629"/>
    </location>
</feature>
<reference evidence="9" key="3">
    <citation type="submission" date="2015-06" db="UniProtKB">
        <authorList>
            <consortium name="EnsemblMetazoa"/>
        </authorList>
    </citation>
    <scope>IDENTIFICATION</scope>
</reference>
<dbReference type="RefSeq" id="XP_009029936.1">
    <property type="nucleotide sequence ID" value="XM_009031688.1"/>
</dbReference>
<dbReference type="InterPro" id="IPR001902">
    <property type="entry name" value="SLC26A/SulP_fam"/>
</dbReference>
<dbReference type="Gene3D" id="3.30.750.24">
    <property type="entry name" value="STAS domain"/>
    <property type="match status" value="1"/>
</dbReference>
<feature type="transmembrane region" description="Helical" evidence="6">
    <location>
        <begin position="426"/>
        <end position="445"/>
    </location>
</feature>
<dbReference type="GO" id="GO:1902476">
    <property type="term" value="P:chloride transmembrane transport"/>
    <property type="evidence" value="ECO:0000318"/>
    <property type="project" value="GO_Central"/>
</dbReference>
<proteinExistence type="predicted"/>
<feature type="transmembrane region" description="Helical" evidence="6">
    <location>
        <begin position="523"/>
        <end position="553"/>
    </location>
</feature>
<evidence type="ECO:0000256" key="2">
    <source>
        <dbReference type="ARBA" id="ARBA00022692"/>
    </source>
</evidence>
<name>T1FW32_HELRO</name>
<dbReference type="GO" id="GO:0015108">
    <property type="term" value="F:chloride transmembrane transporter activity"/>
    <property type="evidence" value="ECO:0000318"/>
    <property type="project" value="GO_Central"/>
</dbReference>
<reference evidence="8 10" key="2">
    <citation type="journal article" date="2013" name="Nature">
        <title>Insights into bilaterian evolution from three spiralian genomes.</title>
        <authorList>
            <person name="Simakov O."/>
            <person name="Marletaz F."/>
            <person name="Cho S.J."/>
            <person name="Edsinger-Gonzales E."/>
            <person name="Havlak P."/>
            <person name="Hellsten U."/>
            <person name="Kuo D.H."/>
            <person name="Larsson T."/>
            <person name="Lv J."/>
            <person name="Arendt D."/>
            <person name="Savage R."/>
            <person name="Osoegawa K."/>
            <person name="de Jong P."/>
            <person name="Grimwood J."/>
            <person name="Chapman J.A."/>
            <person name="Shapiro H."/>
            <person name="Aerts A."/>
            <person name="Otillar R.P."/>
            <person name="Terry A.Y."/>
            <person name="Boore J.L."/>
            <person name="Grigoriev I.V."/>
            <person name="Lindberg D.R."/>
            <person name="Seaver E.C."/>
            <person name="Weisblat D.A."/>
            <person name="Putnam N.H."/>
            <person name="Rokhsar D.S."/>
        </authorList>
    </citation>
    <scope>NUCLEOTIDE SEQUENCE</scope>
</reference>
<dbReference type="InParanoid" id="T1FW32"/>
<dbReference type="EnsemblMetazoa" id="HelroT194468">
    <property type="protein sequence ID" value="HelroP194468"/>
    <property type="gene ID" value="HelroG194468"/>
</dbReference>